<feature type="region of interest" description="Disordered" evidence="1">
    <location>
        <begin position="78"/>
        <end position="110"/>
    </location>
</feature>
<protein>
    <submittedName>
        <fullName evidence="2">Uncharacterized protein</fullName>
    </submittedName>
</protein>
<dbReference type="Proteomes" id="UP001161757">
    <property type="component" value="Unassembled WGS sequence"/>
</dbReference>
<comment type="caution">
    <text evidence="2">The sequence shown here is derived from an EMBL/GenBank/DDBJ whole genome shotgun (WGS) entry which is preliminary data.</text>
</comment>
<organism evidence="2 3">
    <name type="scientific">Exophiala dermatitidis</name>
    <name type="common">Black yeast-like fungus</name>
    <name type="synonym">Wangiella dermatitidis</name>
    <dbReference type="NCBI Taxonomy" id="5970"/>
    <lineage>
        <taxon>Eukaryota</taxon>
        <taxon>Fungi</taxon>
        <taxon>Dikarya</taxon>
        <taxon>Ascomycota</taxon>
        <taxon>Pezizomycotina</taxon>
        <taxon>Eurotiomycetes</taxon>
        <taxon>Chaetothyriomycetidae</taxon>
        <taxon>Chaetothyriales</taxon>
        <taxon>Herpotrichiellaceae</taxon>
        <taxon>Exophiala</taxon>
    </lineage>
</organism>
<dbReference type="InterPro" id="IPR046670">
    <property type="entry name" value="DUF6540"/>
</dbReference>
<dbReference type="Pfam" id="PF20174">
    <property type="entry name" value="DUF6540"/>
    <property type="match status" value="1"/>
</dbReference>
<dbReference type="EMBL" id="JAJGCB010000013">
    <property type="protein sequence ID" value="KAJ8989615.1"/>
    <property type="molecule type" value="Genomic_DNA"/>
</dbReference>
<name>A0AAN6EQA0_EXODE</name>
<reference evidence="2" key="1">
    <citation type="submission" date="2023-01" db="EMBL/GenBank/DDBJ databases">
        <title>Exophiala dermititidis isolated from Cystic Fibrosis Patient.</title>
        <authorList>
            <person name="Kurbessoian T."/>
            <person name="Crocker A."/>
            <person name="Murante D."/>
            <person name="Hogan D.A."/>
            <person name="Stajich J.E."/>
        </authorList>
    </citation>
    <scope>NUCLEOTIDE SEQUENCE</scope>
    <source>
        <strain evidence="2">Ex8</strain>
    </source>
</reference>
<evidence type="ECO:0000313" key="3">
    <source>
        <dbReference type="Proteomes" id="UP001161757"/>
    </source>
</evidence>
<proteinExistence type="predicted"/>
<gene>
    <name evidence="2" type="ORF">HRR80_006337</name>
</gene>
<dbReference type="AlphaFoldDB" id="A0AAN6EQA0"/>
<accession>A0AAN6EQA0</accession>
<evidence type="ECO:0000313" key="2">
    <source>
        <dbReference type="EMBL" id="KAJ8989615.1"/>
    </source>
</evidence>
<evidence type="ECO:0000256" key="1">
    <source>
        <dbReference type="SAM" id="MobiDB-lite"/>
    </source>
</evidence>
<sequence>MDSSKDVYLIRYTPRAGFRAHFALYLVEGDFPGTGILIHVVGLPMSGFELQIRQDYDLRGTTRRYTFFKLGQVSATSAATMQPLASRVSPPGKSENFLAPVDGDKNKRCQ</sequence>